<feature type="coiled-coil region" evidence="1">
    <location>
        <begin position="57"/>
        <end position="84"/>
    </location>
</feature>
<accession>A0A1S6L1G1</accession>
<reference evidence="2 3" key="1">
    <citation type="submission" date="2017-01" db="EMBL/GenBank/DDBJ databases">
        <title>Isolation and complete genomic analysis of a novel lytic bacteriophage infecting the Ralstonia solanacearum.</title>
        <authorList>
            <person name="Su J."/>
            <person name="Sun H."/>
            <person name="Liu J."/>
            <person name="Guo Z."/>
            <person name="Fan G."/>
            <person name="Gu G."/>
            <person name="Wang G."/>
        </authorList>
    </citation>
    <scope>NUCLEOTIDE SEQUENCE [LARGE SCALE GENOMIC DNA]</scope>
</reference>
<keyword evidence="1" id="KW-0175">Coiled coil</keyword>
<dbReference type="KEGG" id="vg:54979927"/>
<dbReference type="GeneID" id="54979927"/>
<evidence type="ECO:0000313" key="2">
    <source>
        <dbReference type="EMBL" id="AQT27803.1"/>
    </source>
</evidence>
<dbReference type="RefSeq" id="YP_009789780.1">
    <property type="nucleotide sequence ID" value="NC_047816.1"/>
</dbReference>
<evidence type="ECO:0000256" key="1">
    <source>
        <dbReference type="SAM" id="Coils"/>
    </source>
</evidence>
<organism evidence="2 3">
    <name type="scientific">Ralstonia phage RS-PI-1</name>
    <dbReference type="NCBI Taxonomy" id="1958965"/>
    <lineage>
        <taxon>Viruses</taxon>
        <taxon>Duplodnaviria</taxon>
        <taxon>Heunggongvirae</taxon>
        <taxon>Uroviricota</taxon>
        <taxon>Caudoviricetes</taxon>
        <taxon>Autographivirales</taxon>
        <taxon>Autonotataviridae</taxon>
        <taxon>Ampunavirus</taxon>
        <taxon>Ampunavirus RSPI1</taxon>
    </lineage>
</organism>
<name>A0A1S6L1G1_9CAUD</name>
<protein>
    <submittedName>
        <fullName evidence="2">Uncharacterized protein</fullName>
    </submittedName>
</protein>
<dbReference type="EMBL" id="KY464836">
    <property type="protein sequence ID" value="AQT27803.1"/>
    <property type="molecule type" value="Genomic_DNA"/>
</dbReference>
<keyword evidence="3" id="KW-1185">Reference proteome</keyword>
<sequence length="189" mass="21156">MFNIQQARRRILNAIDTVHRIDNARGNPAFRDSPMGRRLAERQQEQGEQVRHTLDVLIAAHEERDALRNELAETKAALQRLVAVTPSCVLAAGLNRGTEGVREVKYEGHGKNTGGLQQHSIGEEYPFITYKRGDKWRILDSRTGHTHTSAFVHSSSAHKIARDWSESVKAGSDIAIQASGFFGIYKERA</sequence>
<evidence type="ECO:0000313" key="3">
    <source>
        <dbReference type="Proteomes" id="UP000224348"/>
    </source>
</evidence>
<proteinExistence type="predicted"/>
<dbReference type="Proteomes" id="UP000224348">
    <property type="component" value="Segment"/>
</dbReference>